<dbReference type="EMBL" id="ML977598">
    <property type="protein sequence ID" value="KAF1999112.1"/>
    <property type="molecule type" value="Genomic_DNA"/>
</dbReference>
<dbReference type="PANTHER" id="PTHR24148:SF64">
    <property type="entry name" value="HETEROKARYON INCOMPATIBILITY DOMAIN-CONTAINING PROTEIN"/>
    <property type="match status" value="1"/>
</dbReference>
<evidence type="ECO:0000259" key="1">
    <source>
        <dbReference type="Pfam" id="PF06985"/>
    </source>
</evidence>
<evidence type="ECO:0000313" key="3">
    <source>
        <dbReference type="Proteomes" id="UP000799779"/>
    </source>
</evidence>
<dbReference type="InterPro" id="IPR052895">
    <property type="entry name" value="HetReg/Transcr_Mod"/>
</dbReference>
<dbReference type="Pfam" id="PF26639">
    <property type="entry name" value="Het-6_barrel"/>
    <property type="match status" value="1"/>
</dbReference>
<dbReference type="Proteomes" id="UP000799779">
    <property type="component" value="Unassembled WGS sequence"/>
</dbReference>
<dbReference type="Pfam" id="PF06985">
    <property type="entry name" value="HET"/>
    <property type="match status" value="1"/>
</dbReference>
<dbReference type="AlphaFoldDB" id="A0A6A5WBR9"/>
<organism evidence="2 3">
    <name type="scientific">Amniculicola lignicola CBS 123094</name>
    <dbReference type="NCBI Taxonomy" id="1392246"/>
    <lineage>
        <taxon>Eukaryota</taxon>
        <taxon>Fungi</taxon>
        <taxon>Dikarya</taxon>
        <taxon>Ascomycota</taxon>
        <taxon>Pezizomycotina</taxon>
        <taxon>Dothideomycetes</taxon>
        <taxon>Pleosporomycetidae</taxon>
        <taxon>Pleosporales</taxon>
        <taxon>Amniculicolaceae</taxon>
        <taxon>Amniculicola</taxon>
    </lineage>
</organism>
<dbReference type="InterPro" id="IPR010730">
    <property type="entry name" value="HET"/>
</dbReference>
<proteinExistence type="predicted"/>
<keyword evidence="3" id="KW-1185">Reference proteome</keyword>
<feature type="domain" description="Heterokaryon incompatibility" evidence="1">
    <location>
        <begin position="58"/>
        <end position="204"/>
    </location>
</feature>
<accession>A0A6A5WBR9</accession>
<gene>
    <name evidence="2" type="ORF">P154DRAFT_523517</name>
</gene>
<dbReference type="PANTHER" id="PTHR24148">
    <property type="entry name" value="ANKYRIN REPEAT DOMAIN-CONTAINING PROTEIN 39 HOMOLOG-RELATED"/>
    <property type="match status" value="1"/>
</dbReference>
<protein>
    <recommendedName>
        <fullName evidence="1">Heterokaryon incompatibility domain-containing protein</fullName>
    </recommendedName>
</protein>
<sequence length="689" mass="77967">MSTIRLGPAFERHNPVYHPPIDNRSIRLLRFLPDGRGNFRGVLQTFPLGRAPDFYSASYVWGQRVSSHVISVSDGYVPVLASVAPLLKAICESNEYTSEDWWWIDSICINLDDVTERAAQVGIMGDVYSRTKRVALWLGEEREGASNCMGAVPFLLQLAGLKASLAGNKDMQGHLRTERFRPYWTAVGQLLARRWWTRVWTLQEFILPPEAKFYCGEQGIAWSKMKSALYSIYLITAGHDNMLFPRRHFDAAWNRRRMLQLWNDGRGEGLPLVATLAYVGDHQATDARDRTYSILGLVRERDRKVIGVPDYESKVPRSFARLVHEFWKEYKSLDIVCFSHLFNGYAVNLILEEGQKEMVPTWAPHWRADIQSSPVPLMASQSASSHIGNFRPLNAREHTAVYDAPGPRLRRKANVKFAENLKEMWCDAVLLDEIASLGGLDDCETRCNSVVCKSEGHQPFHRSAFPHQARPKKKKSDLAILESLARSLVLDREDKYLRFRAPQHYISDFLVLCQACLSLPPPDPGPSYKRQQPPRPSIDPLFTEWWHQNKTLRLTTQPLASLITSITTSPEATFSTLPPPASASTDAYTELPADDSSTFLERFYDTVRKKSRRLMVTEGGIVGMAPCRARPGDMVGIVLGCGIPLVLRRVGSREAWQVVGEAYAHGWMSGEVEGEVVQGRREVVRLRMV</sequence>
<name>A0A6A5WBR9_9PLEO</name>
<dbReference type="OrthoDB" id="2504919at2759"/>
<reference evidence="2" key="1">
    <citation type="journal article" date="2020" name="Stud. Mycol.">
        <title>101 Dothideomycetes genomes: a test case for predicting lifestyles and emergence of pathogens.</title>
        <authorList>
            <person name="Haridas S."/>
            <person name="Albert R."/>
            <person name="Binder M."/>
            <person name="Bloem J."/>
            <person name="Labutti K."/>
            <person name="Salamov A."/>
            <person name="Andreopoulos B."/>
            <person name="Baker S."/>
            <person name="Barry K."/>
            <person name="Bills G."/>
            <person name="Bluhm B."/>
            <person name="Cannon C."/>
            <person name="Castanera R."/>
            <person name="Culley D."/>
            <person name="Daum C."/>
            <person name="Ezra D."/>
            <person name="Gonzalez J."/>
            <person name="Henrissat B."/>
            <person name="Kuo A."/>
            <person name="Liang C."/>
            <person name="Lipzen A."/>
            <person name="Lutzoni F."/>
            <person name="Magnuson J."/>
            <person name="Mondo S."/>
            <person name="Nolan M."/>
            <person name="Ohm R."/>
            <person name="Pangilinan J."/>
            <person name="Park H.-J."/>
            <person name="Ramirez L."/>
            <person name="Alfaro M."/>
            <person name="Sun H."/>
            <person name="Tritt A."/>
            <person name="Yoshinaga Y."/>
            <person name="Zwiers L.-H."/>
            <person name="Turgeon B."/>
            <person name="Goodwin S."/>
            <person name="Spatafora J."/>
            <person name="Crous P."/>
            <person name="Grigoriev I."/>
        </authorList>
    </citation>
    <scope>NUCLEOTIDE SEQUENCE</scope>
    <source>
        <strain evidence="2">CBS 123094</strain>
    </source>
</reference>
<evidence type="ECO:0000313" key="2">
    <source>
        <dbReference type="EMBL" id="KAF1999112.1"/>
    </source>
</evidence>